<feature type="binding site" evidence="7">
    <location>
        <position position="274"/>
    </location>
    <ligand>
        <name>FMN</name>
        <dbReference type="ChEBI" id="CHEBI:58210"/>
    </ligand>
</feature>
<keyword evidence="2 7" id="KW-0285">Flavoprotein</keyword>
<evidence type="ECO:0000256" key="5">
    <source>
        <dbReference type="ARBA" id="ARBA00024042"/>
    </source>
</evidence>
<dbReference type="InterPro" id="IPR012133">
    <property type="entry name" value="Alpha-hydoxy_acid_DH_FMN"/>
</dbReference>
<evidence type="ECO:0000256" key="2">
    <source>
        <dbReference type="ARBA" id="ARBA00022630"/>
    </source>
</evidence>
<feature type="binding site" evidence="7">
    <location>
        <position position="131"/>
    </location>
    <ligand>
        <name>glyoxylate</name>
        <dbReference type="ChEBI" id="CHEBI:36655"/>
    </ligand>
</feature>
<feature type="binding site" evidence="7">
    <location>
        <position position="166"/>
    </location>
    <ligand>
        <name>glyoxylate</name>
        <dbReference type="ChEBI" id="CHEBI:36655"/>
    </ligand>
</feature>
<dbReference type="PANTHER" id="PTHR10578">
    <property type="entry name" value="S -2-HYDROXY-ACID OXIDASE-RELATED"/>
    <property type="match status" value="1"/>
</dbReference>
<feature type="binding site" evidence="7">
    <location>
        <position position="108"/>
    </location>
    <ligand>
        <name>FMN</name>
        <dbReference type="ChEBI" id="CHEBI:58210"/>
    </ligand>
</feature>
<proteinExistence type="inferred from homology"/>
<evidence type="ECO:0000259" key="9">
    <source>
        <dbReference type="PROSITE" id="PS51349"/>
    </source>
</evidence>
<dbReference type="OrthoDB" id="9770452at2"/>
<dbReference type="PROSITE" id="PS51349">
    <property type="entry name" value="FMN_HYDROXY_ACID_DH_2"/>
    <property type="match status" value="1"/>
</dbReference>
<reference evidence="10 11" key="1">
    <citation type="journal article" date="2018" name="Int. J. Syst. Bacteriol.">
        <title>Oceaniradius stylonemae gen. nov., sp. nov., isolated from a red alga, Stylonema cornu-cervi.</title>
        <authorList>
            <person name="Jeong S."/>
        </authorList>
    </citation>
    <scope>NUCLEOTIDE SEQUENCE [LARGE SCALE GENOMIC DNA]</scope>
    <source>
        <strain evidence="10 11">StC1</strain>
    </source>
</reference>
<evidence type="ECO:0000313" key="11">
    <source>
        <dbReference type="Proteomes" id="UP000246132"/>
    </source>
</evidence>
<keyword evidence="4" id="KW-0560">Oxidoreductase</keyword>
<evidence type="ECO:0000256" key="6">
    <source>
        <dbReference type="PIRSR" id="PIRSR000138-1"/>
    </source>
</evidence>
<evidence type="ECO:0000313" key="10">
    <source>
        <dbReference type="EMBL" id="RKF07717.1"/>
    </source>
</evidence>
<dbReference type="InterPro" id="IPR013785">
    <property type="entry name" value="Aldolase_TIM"/>
</dbReference>
<dbReference type="GO" id="GO:0005886">
    <property type="term" value="C:plasma membrane"/>
    <property type="evidence" value="ECO:0007669"/>
    <property type="project" value="TreeGrafter"/>
</dbReference>
<dbReference type="GO" id="GO:0010181">
    <property type="term" value="F:FMN binding"/>
    <property type="evidence" value="ECO:0007669"/>
    <property type="project" value="InterPro"/>
</dbReference>
<dbReference type="PIRSF" id="PIRSF000138">
    <property type="entry name" value="Al-hdrx_acd_dh"/>
    <property type="match status" value="1"/>
</dbReference>
<feature type="binding site" evidence="7">
    <location>
        <begin position="307"/>
        <end position="311"/>
    </location>
    <ligand>
        <name>FMN</name>
        <dbReference type="ChEBI" id="CHEBI:58210"/>
    </ligand>
</feature>
<feature type="binding site" evidence="7">
    <location>
        <position position="279"/>
    </location>
    <ligand>
        <name>glyoxylate</name>
        <dbReference type="ChEBI" id="CHEBI:36655"/>
    </ligand>
</feature>
<dbReference type="Pfam" id="PF01070">
    <property type="entry name" value="FMN_dh"/>
    <property type="match status" value="1"/>
</dbReference>
<dbReference type="Gene3D" id="3.20.20.70">
    <property type="entry name" value="Aldolase class I"/>
    <property type="match status" value="1"/>
</dbReference>
<evidence type="ECO:0000256" key="7">
    <source>
        <dbReference type="PIRSR" id="PIRSR000138-2"/>
    </source>
</evidence>
<evidence type="ECO:0000256" key="4">
    <source>
        <dbReference type="ARBA" id="ARBA00023002"/>
    </source>
</evidence>
<dbReference type="PANTHER" id="PTHR10578:SF107">
    <property type="entry name" value="2-HYDROXYACID OXIDASE 1"/>
    <property type="match status" value="1"/>
</dbReference>
<dbReference type="InterPro" id="IPR037396">
    <property type="entry name" value="FMN_HAD"/>
</dbReference>
<dbReference type="FunFam" id="3.20.20.70:FF:000029">
    <property type="entry name" value="L-lactate dehydrogenase"/>
    <property type="match status" value="1"/>
</dbReference>
<dbReference type="Proteomes" id="UP000246132">
    <property type="component" value="Unassembled WGS sequence"/>
</dbReference>
<dbReference type="SUPFAM" id="SSF51395">
    <property type="entry name" value="FMN-linked oxidoreductases"/>
    <property type="match status" value="1"/>
</dbReference>
<dbReference type="InterPro" id="IPR008259">
    <property type="entry name" value="FMN_hydac_DH_AS"/>
</dbReference>
<sequence>MIHGQHSIADFRETARRRLPRFVFDFIDGGSGTENTLAENRTALDRVRLVGSAPTDISSCSQSVSLFGQRYDRPIIIGPTGLAGAAWPCGDVDLARAASAHNIPFVMSTAATATMEAVAAAGNGAKWFQLYIFKDRAVSKRLVAKARDLGFGALEVTVDNAIPGRRLRDAKNGFSLPFRWSPAKLASLAAHPGWSLRTARAGPPRLEVMAAELGLEKADTIAELMQAQLDPSVDWEDIKWVRDAWDGPLVVKGMLDPGQVAKALEIGVDGLVISNHGGRQLDGAIATIDILPEFRAECGSRLTLLVDSGFRTGSDIARALCLGADAVQVGRATLYALACGGEESVSHALSILGSELNVAQMLMGARTVKDFDQSMVRCRLAPENPEPTATAAAAPRQSGHLSTAAENTHGALPYPAPQASRKREFQASSKTNSERII</sequence>
<feature type="active site" description="Proton acceptor" evidence="6">
    <location>
        <position position="276"/>
    </location>
</feature>
<keyword evidence="11" id="KW-1185">Reference proteome</keyword>
<comment type="similarity">
    <text evidence="5">Belongs to the FMN-dependent alpha-hydroxy acid dehydrogenase family.</text>
</comment>
<comment type="cofactor">
    <cofactor evidence="1">
        <name>FMN</name>
        <dbReference type="ChEBI" id="CHEBI:58210"/>
    </cofactor>
</comment>
<dbReference type="CDD" id="cd02809">
    <property type="entry name" value="alpha_hydroxyacid_oxid_FMN"/>
    <property type="match status" value="1"/>
</dbReference>
<feature type="binding site" evidence="7">
    <location>
        <begin position="79"/>
        <end position="81"/>
    </location>
    <ligand>
        <name>FMN</name>
        <dbReference type="ChEBI" id="CHEBI:58210"/>
    </ligand>
</feature>
<dbReference type="RefSeq" id="WP_109765398.1">
    <property type="nucleotide sequence ID" value="NZ_QFWV02000004.1"/>
</dbReference>
<accession>A0A3A8ABN8</accession>
<feature type="domain" description="FMN hydroxy acid dehydrogenase" evidence="9">
    <location>
        <begin position="1"/>
        <end position="381"/>
    </location>
</feature>
<protein>
    <submittedName>
        <fullName evidence="10">Alpha-hydroxy-acid oxidizing protein</fullName>
    </submittedName>
</protein>
<feature type="compositionally biased region" description="Low complexity" evidence="8">
    <location>
        <begin position="384"/>
        <end position="395"/>
    </location>
</feature>
<evidence type="ECO:0000256" key="8">
    <source>
        <dbReference type="SAM" id="MobiDB-lite"/>
    </source>
</evidence>
<dbReference type="GO" id="GO:0009060">
    <property type="term" value="P:aerobic respiration"/>
    <property type="evidence" value="ECO:0007669"/>
    <property type="project" value="TreeGrafter"/>
</dbReference>
<dbReference type="AlphaFoldDB" id="A0A3A8ABN8"/>
<dbReference type="EMBL" id="QFWV02000004">
    <property type="protein sequence ID" value="RKF07717.1"/>
    <property type="molecule type" value="Genomic_DNA"/>
</dbReference>
<evidence type="ECO:0000256" key="3">
    <source>
        <dbReference type="ARBA" id="ARBA00022643"/>
    </source>
</evidence>
<dbReference type="PROSITE" id="PS00557">
    <property type="entry name" value="FMN_HYDROXY_ACID_DH_1"/>
    <property type="match status" value="1"/>
</dbReference>
<feature type="binding site" evidence="7">
    <location>
        <position position="157"/>
    </location>
    <ligand>
        <name>FMN</name>
        <dbReference type="ChEBI" id="CHEBI:58210"/>
    </ligand>
</feature>
<feature type="region of interest" description="Disordered" evidence="8">
    <location>
        <begin position="384"/>
        <end position="437"/>
    </location>
</feature>
<feature type="binding site" evidence="7">
    <location>
        <position position="129"/>
    </location>
    <ligand>
        <name>FMN</name>
        <dbReference type="ChEBI" id="CHEBI:58210"/>
    </ligand>
</feature>
<dbReference type="GO" id="GO:0004459">
    <property type="term" value="F:L-lactate dehydrogenase (NAD+) activity"/>
    <property type="evidence" value="ECO:0007669"/>
    <property type="project" value="TreeGrafter"/>
</dbReference>
<evidence type="ECO:0000256" key="1">
    <source>
        <dbReference type="ARBA" id="ARBA00001917"/>
    </source>
</evidence>
<keyword evidence="3 7" id="KW-0288">FMN</keyword>
<feature type="binding site" evidence="7">
    <location>
        <position position="252"/>
    </location>
    <ligand>
        <name>FMN</name>
        <dbReference type="ChEBI" id="CHEBI:58210"/>
    </ligand>
</feature>
<feature type="binding site" evidence="7">
    <location>
        <begin position="330"/>
        <end position="331"/>
    </location>
    <ligand>
        <name>FMN</name>
        <dbReference type="ChEBI" id="CHEBI:58210"/>
    </ligand>
</feature>
<gene>
    <name evidence="10" type="ORF">DEM25_008165</name>
</gene>
<name>A0A3A8ABN8_9HYPH</name>
<feature type="binding site" evidence="7">
    <location>
        <position position="276"/>
    </location>
    <ligand>
        <name>glyoxylate</name>
        <dbReference type="ChEBI" id="CHEBI:36655"/>
    </ligand>
</feature>
<comment type="caution">
    <text evidence="10">The sequence shown here is derived from an EMBL/GenBank/DDBJ whole genome shotgun (WGS) entry which is preliminary data.</text>
</comment>
<dbReference type="InterPro" id="IPR000262">
    <property type="entry name" value="FMN-dep_DH"/>
</dbReference>
<organism evidence="10 11">
    <name type="scientific">Oceaniradius stylonematis</name>
    <dbReference type="NCBI Taxonomy" id="2184161"/>
    <lineage>
        <taxon>Bacteria</taxon>
        <taxon>Pseudomonadati</taxon>
        <taxon>Pseudomonadota</taxon>
        <taxon>Alphaproteobacteria</taxon>
        <taxon>Hyphomicrobiales</taxon>
        <taxon>Ahrensiaceae</taxon>
        <taxon>Oceaniradius</taxon>
    </lineage>
</organism>